<proteinExistence type="predicted"/>
<dbReference type="OrthoDB" id="10545833at2759"/>
<evidence type="ECO:0000313" key="2">
    <source>
        <dbReference type="Proteomes" id="UP000784919"/>
    </source>
</evidence>
<reference evidence="1" key="1">
    <citation type="journal article" date="2020" name="bioRxiv">
        <title>Whole genome comparisons of ergot fungi reveals the divergence and evolution of species within the genus Claviceps are the result of varying mechanisms driving genome evolution and host range expansion.</title>
        <authorList>
            <person name="Wyka S.A."/>
            <person name="Mondo S.J."/>
            <person name="Liu M."/>
            <person name="Dettman J."/>
            <person name="Nalam V."/>
            <person name="Broders K.D."/>
        </authorList>
    </citation>
    <scope>NUCLEOTIDE SEQUENCE</scope>
    <source>
        <strain evidence="1">CCC 1102</strain>
    </source>
</reference>
<name>A0A9P7MYA1_9HYPO</name>
<comment type="caution">
    <text evidence="1">The sequence shown here is derived from an EMBL/GenBank/DDBJ whole genome shotgun (WGS) entry which is preliminary data.</text>
</comment>
<dbReference type="EMBL" id="SRPS01000015">
    <property type="protein sequence ID" value="KAG5976631.1"/>
    <property type="molecule type" value="Genomic_DNA"/>
</dbReference>
<gene>
    <name evidence="1" type="ORF">E4U56_001716</name>
</gene>
<organism evidence="1 2">
    <name type="scientific">Claviceps arundinis</name>
    <dbReference type="NCBI Taxonomy" id="1623583"/>
    <lineage>
        <taxon>Eukaryota</taxon>
        <taxon>Fungi</taxon>
        <taxon>Dikarya</taxon>
        <taxon>Ascomycota</taxon>
        <taxon>Pezizomycotina</taxon>
        <taxon>Sordariomycetes</taxon>
        <taxon>Hypocreomycetidae</taxon>
        <taxon>Hypocreales</taxon>
        <taxon>Clavicipitaceae</taxon>
        <taxon>Claviceps</taxon>
    </lineage>
</organism>
<dbReference type="Proteomes" id="UP000784919">
    <property type="component" value="Unassembled WGS sequence"/>
</dbReference>
<protein>
    <submittedName>
        <fullName evidence="1">Uncharacterized protein</fullName>
    </submittedName>
</protein>
<evidence type="ECO:0000313" key="1">
    <source>
        <dbReference type="EMBL" id="KAG5976631.1"/>
    </source>
</evidence>
<accession>A0A9P7MYA1</accession>
<sequence length="102" mass="11416">MLAQLEAIFGDRDASTTASQALNRLEFDIKRDDINIFIAKVNALVDKAKIEISERKRTLFNCLTPGFDPTGQFRTLVLNPQESYGYFTRATDQQGRNPGSSS</sequence>
<dbReference type="AlphaFoldDB" id="A0A9P7MYA1"/>